<proteinExistence type="predicted"/>
<name>A0A645G2M9_9ZZZZ</name>
<dbReference type="AlphaFoldDB" id="A0A645G2M9"/>
<evidence type="ECO:0000313" key="1">
    <source>
        <dbReference type="EMBL" id="MPN20069.1"/>
    </source>
</evidence>
<comment type="caution">
    <text evidence="1">The sequence shown here is derived from an EMBL/GenBank/DDBJ whole genome shotgun (WGS) entry which is preliminary data.</text>
</comment>
<accession>A0A645G2M9</accession>
<gene>
    <name evidence="1" type="ORF">SDC9_167445</name>
</gene>
<organism evidence="1">
    <name type="scientific">bioreactor metagenome</name>
    <dbReference type="NCBI Taxonomy" id="1076179"/>
    <lineage>
        <taxon>unclassified sequences</taxon>
        <taxon>metagenomes</taxon>
        <taxon>ecological metagenomes</taxon>
    </lineage>
</organism>
<dbReference type="EMBL" id="VSSQ01067727">
    <property type="protein sequence ID" value="MPN20069.1"/>
    <property type="molecule type" value="Genomic_DNA"/>
</dbReference>
<sequence>MIALSVILCTRIASRTEANKKEPFQKRTLKWLFLFFVKSNFVQYYFDFVSYNGEKTERDFLHDIFLSKHGNVYRR</sequence>
<reference evidence="1" key="1">
    <citation type="submission" date="2019-08" db="EMBL/GenBank/DDBJ databases">
        <authorList>
            <person name="Kucharzyk K."/>
            <person name="Murdoch R.W."/>
            <person name="Higgins S."/>
            <person name="Loffler F."/>
        </authorList>
    </citation>
    <scope>NUCLEOTIDE SEQUENCE</scope>
</reference>
<protein>
    <submittedName>
        <fullName evidence="1">Uncharacterized protein</fullName>
    </submittedName>
</protein>